<gene>
    <name evidence="2" type="ORF">A2227_05875</name>
</gene>
<feature type="transmembrane region" description="Helical" evidence="1">
    <location>
        <begin position="30"/>
        <end position="47"/>
    </location>
</feature>
<name>A0A1F5SNG9_9BACT</name>
<dbReference type="InterPro" id="IPR019235">
    <property type="entry name" value="DUF2178_TM"/>
</dbReference>
<evidence type="ECO:0000313" key="2">
    <source>
        <dbReference type="EMBL" id="OGF28086.1"/>
    </source>
</evidence>
<reference evidence="2 3" key="1">
    <citation type="journal article" date="2016" name="Nat. Commun.">
        <title>Thousands of microbial genomes shed light on interconnected biogeochemical processes in an aquifer system.</title>
        <authorList>
            <person name="Anantharaman K."/>
            <person name="Brown C.T."/>
            <person name="Hug L.A."/>
            <person name="Sharon I."/>
            <person name="Castelle C.J."/>
            <person name="Probst A.J."/>
            <person name="Thomas B.C."/>
            <person name="Singh A."/>
            <person name="Wilkins M.J."/>
            <person name="Karaoz U."/>
            <person name="Brodie E.L."/>
            <person name="Williams K.H."/>
            <person name="Hubbard S.S."/>
            <person name="Banfield J.F."/>
        </authorList>
    </citation>
    <scope>NUCLEOTIDE SEQUENCE [LARGE SCALE GENOMIC DNA]</scope>
</reference>
<keyword evidence="1" id="KW-1133">Transmembrane helix</keyword>
<evidence type="ECO:0000256" key="1">
    <source>
        <dbReference type="SAM" id="Phobius"/>
    </source>
</evidence>
<protein>
    <recommendedName>
        <fullName evidence="4">DUF2178 domain-containing protein</fullName>
    </recommendedName>
</protein>
<comment type="caution">
    <text evidence="2">The sequence shown here is derived from an EMBL/GenBank/DDBJ whole genome shotgun (WGS) entry which is preliminary data.</text>
</comment>
<accession>A0A1F5SNG9</accession>
<dbReference type="AlphaFoldDB" id="A0A1F5SNG9"/>
<evidence type="ECO:0000313" key="3">
    <source>
        <dbReference type="Proteomes" id="UP000178367"/>
    </source>
</evidence>
<dbReference type="EMBL" id="MFGB01000004">
    <property type="protein sequence ID" value="OGF28086.1"/>
    <property type="molecule type" value="Genomic_DNA"/>
</dbReference>
<organism evidence="2 3">
    <name type="scientific">Candidatus Falkowbacteria bacterium RIFOXYA2_FULL_47_19</name>
    <dbReference type="NCBI Taxonomy" id="1797994"/>
    <lineage>
        <taxon>Bacteria</taxon>
        <taxon>Candidatus Falkowiibacteriota</taxon>
    </lineage>
</organism>
<proteinExistence type="predicted"/>
<keyword evidence="1" id="KW-0472">Membrane</keyword>
<keyword evidence="1" id="KW-0812">Transmembrane</keyword>
<feature type="transmembrane region" description="Helical" evidence="1">
    <location>
        <begin position="7"/>
        <end position="24"/>
    </location>
</feature>
<dbReference type="Pfam" id="PF09946">
    <property type="entry name" value="DUF2178"/>
    <property type="match status" value="1"/>
</dbReference>
<feature type="transmembrane region" description="Helical" evidence="1">
    <location>
        <begin position="74"/>
        <end position="92"/>
    </location>
</feature>
<feature type="transmembrane region" description="Helical" evidence="1">
    <location>
        <begin position="104"/>
        <end position="123"/>
    </location>
</feature>
<evidence type="ECO:0008006" key="4">
    <source>
        <dbReference type="Google" id="ProtNLM"/>
    </source>
</evidence>
<sequence>MTKKQYSVFRLIVIMILSASISAAITAENYYLPIVLIVTAMAAMYYGKKRLPKDTVMADERDYKVAGDAARYTIYIYSWIGAIATFILMALSDKTGMLYALSQFFAYTVCFIMLLNAFVFRYLSNRGK</sequence>
<dbReference type="Proteomes" id="UP000178367">
    <property type="component" value="Unassembled WGS sequence"/>
</dbReference>